<dbReference type="PIRSF" id="PIRSF000151">
    <property type="entry name" value="GPR"/>
    <property type="match status" value="1"/>
</dbReference>
<evidence type="ECO:0000256" key="5">
    <source>
        <dbReference type="ARBA" id="ARBA00023002"/>
    </source>
</evidence>
<dbReference type="CDD" id="cd07079">
    <property type="entry name" value="ALDH_F18-19_ProA-GPR"/>
    <property type="match status" value="1"/>
</dbReference>
<dbReference type="PROSITE" id="PS01223">
    <property type="entry name" value="PROA"/>
    <property type="match status" value="1"/>
</dbReference>
<comment type="pathway">
    <text evidence="1 7">Amino-acid biosynthesis; L-proline biosynthesis; L-glutamate 5-semialdehyde from L-glutamate: step 2/2.</text>
</comment>
<comment type="caution">
    <text evidence="10">The sequence shown here is derived from an EMBL/GenBank/DDBJ whole genome shotgun (WGS) entry which is preliminary data.</text>
</comment>
<dbReference type="Pfam" id="PF00171">
    <property type="entry name" value="Aldedh"/>
    <property type="match status" value="1"/>
</dbReference>
<proteinExistence type="inferred from homology"/>
<organism evidence="10 11">
    <name type="scientific">Candidatus Limenecus avicola</name>
    <dbReference type="NCBI Taxonomy" id="2840847"/>
    <lineage>
        <taxon>Bacteria</taxon>
        <taxon>Bacillati</taxon>
        <taxon>Bacillota</taxon>
        <taxon>Clostridia</taxon>
        <taxon>Eubacteriales</taxon>
        <taxon>Clostridiaceae</taxon>
        <taxon>Clostridiaceae incertae sedis</taxon>
        <taxon>Candidatus Limenecus</taxon>
    </lineage>
</organism>
<dbReference type="SUPFAM" id="SSF53720">
    <property type="entry name" value="ALDH-like"/>
    <property type="match status" value="1"/>
</dbReference>
<evidence type="ECO:0000256" key="2">
    <source>
        <dbReference type="ARBA" id="ARBA00022605"/>
    </source>
</evidence>
<comment type="catalytic activity">
    <reaction evidence="6 7">
        <text>L-glutamate 5-semialdehyde + phosphate + NADP(+) = L-glutamyl 5-phosphate + NADPH + H(+)</text>
        <dbReference type="Rhea" id="RHEA:19541"/>
        <dbReference type="ChEBI" id="CHEBI:15378"/>
        <dbReference type="ChEBI" id="CHEBI:43474"/>
        <dbReference type="ChEBI" id="CHEBI:57783"/>
        <dbReference type="ChEBI" id="CHEBI:58066"/>
        <dbReference type="ChEBI" id="CHEBI:58274"/>
        <dbReference type="ChEBI" id="CHEBI:58349"/>
        <dbReference type="EC" id="1.2.1.41"/>
    </reaction>
</comment>
<protein>
    <recommendedName>
        <fullName evidence="7">Gamma-glutamyl phosphate reductase</fullName>
        <shortName evidence="7">GPR</shortName>
        <ecNumber evidence="7">1.2.1.41</ecNumber>
    </recommendedName>
    <alternativeName>
        <fullName evidence="7">Glutamate-5-semialdehyde dehydrogenase</fullName>
    </alternativeName>
    <alternativeName>
        <fullName evidence="7">Glutamyl-gamma-semialdehyde dehydrogenase</fullName>
        <shortName evidence="7">GSA dehydrogenase</shortName>
    </alternativeName>
</protein>
<dbReference type="HAMAP" id="MF_00412">
    <property type="entry name" value="ProA"/>
    <property type="match status" value="1"/>
</dbReference>
<dbReference type="Gene3D" id="3.40.605.10">
    <property type="entry name" value="Aldehyde Dehydrogenase, Chain A, domain 1"/>
    <property type="match status" value="1"/>
</dbReference>
<evidence type="ECO:0000256" key="3">
    <source>
        <dbReference type="ARBA" id="ARBA00022650"/>
    </source>
</evidence>
<name>A0A9D1N2B3_9CLOT</name>
<dbReference type="PANTHER" id="PTHR11063:SF8">
    <property type="entry name" value="DELTA-1-PYRROLINE-5-CARBOXYLATE SYNTHASE"/>
    <property type="match status" value="1"/>
</dbReference>
<keyword evidence="2 7" id="KW-0028">Amino-acid biosynthesis</keyword>
<evidence type="ECO:0000313" key="10">
    <source>
        <dbReference type="EMBL" id="HIU93361.1"/>
    </source>
</evidence>
<evidence type="ECO:0000259" key="9">
    <source>
        <dbReference type="Pfam" id="PF00171"/>
    </source>
</evidence>
<reference evidence="10" key="2">
    <citation type="journal article" date="2021" name="PeerJ">
        <title>Extensive microbial diversity within the chicken gut microbiome revealed by metagenomics and culture.</title>
        <authorList>
            <person name="Gilroy R."/>
            <person name="Ravi A."/>
            <person name="Getino M."/>
            <person name="Pursley I."/>
            <person name="Horton D.L."/>
            <person name="Alikhan N.F."/>
            <person name="Baker D."/>
            <person name="Gharbi K."/>
            <person name="Hall N."/>
            <person name="Watson M."/>
            <person name="Adriaenssens E.M."/>
            <person name="Foster-Nyarko E."/>
            <person name="Jarju S."/>
            <person name="Secka A."/>
            <person name="Antonio M."/>
            <person name="Oren A."/>
            <person name="Chaudhuri R.R."/>
            <person name="La Ragione R."/>
            <person name="Hildebrand F."/>
            <person name="Pallen M.J."/>
        </authorList>
    </citation>
    <scope>NUCLEOTIDE SEQUENCE</scope>
    <source>
        <strain evidence="10">CHK154-7741</strain>
    </source>
</reference>
<dbReference type="Gene3D" id="3.40.309.10">
    <property type="entry name" value="Aldehyde Dehydrogenase, Chain A, domain 2"/>
    <property type="match status" value="1"/>
</dbReference>
<dbReference type="EMBL" id="DVOD01000069">
    <property type="protein sequence ID" value="HIU93361.1"/>
    <property type="molecule type" value="Genomic_DNA"/>
</dbReference>
<dbReference type="GO" id="GO:0050661">
    <property type="term" value="F:NADP binding"/>
    <property type="evidence" value="ECO:0007669"/>
    <property type="project" value="InterPro"/>
</dbReference>
<evidence type="ECO:0000256" key="8">
    <source>
        <dbReference type="SAM" id="Coils"/>
    </source>
</evidence>
<accession>A0A9D1N2B3</accession>
<dbReference type="GO" id="GO:0005737">
    <property type="term" value="C:cytoplasm"/>
    <property type="evidence" value="ECO:0007669"/>
    <property type="project" value="UniProtKB-SubCell"/>
</dbReference>
<keyword evidence="7" id="KW-0963">Cytoplasm</keyword>
<dbReference type="InterPro" id="IPR015590">
    <property type="entry name" value="Aldehyde_DH_dom"/>
</dbReference>
<evidence type="ECO:0000256" key="1">
    <source>
        <dbReference type="ARBA" id="ARBA00004985"/>
    </source>
</evidence>
<dbReference type="Proteomes" id="UP000886748">
    <property type="component" value="Unassembled WGS sequence"/>
</dbReference>
<keyword evidence="8" id="KW-0175">Coiled coil</keyword>
<dbReference type="InterPro" id="IPR012134">
    <property type="entry name" value="Glu-5-SA_DH"/>
</dbReference>
<comment type="subcellular location">
    <subcellularLocation>
        <location evidence="7">Cytoplasm</location>
    </subcellularLocation>
</comment>
<dbReference type="InterPro" id="IPR016162">
    <property type="entry name" value="Ald_DH_N"/>
</dbReference>
<dbReference type="NCBIfam" id="TIGR00407">
    <property type="entry name" value="proA"/>
    <property type="match status" value="1"/>
</dbReference>
<dbReference type="FunFam" id="3.40.309.10:FF:000006">
    <property type="entry name" value="Gamma-glutamyl phosphate reductase"/>
    <property type="match status" value="1"/>
</dbReference>
<reference evidence="10" key="1">
    <citation type="submission" date="2020-10" db="EMBL/GenBank/DDBJ databases">
        <authorList>
            <person name="Gilroy R."/>
        </authorList>
    </citation>
    <scope>NUCLEOTIDE SEQUENCE</scope>
    <source>
        <strain evidence="10">CHK154-7741</strain>
    </source>
</reference>
<dbReference type="EC" id="1.2.1.41" evidence="7"/>
<evidence type="ECO:0000256" key="7">
    <source>
        <dbReference type="HAMAP-Rule" id="MF_00412"/>
    </source>
</evidence>
<dbReference type="InterPro" id="IPR020593">
    <property type="entry name" value="G-glutamylP_reductase_CS"/>
</dbReference>
<comment type="similarity">
    <text evidence="7">Belongs to the gamma-glutamyl phosphate reductase family.</text>
</comment>
<comment type="function">
    <text evidence="7">Catalyzes the NADPH-dependent reduction of L-glutamate 5-phosphate into L-glutamate 5-semialdehyde and phosphate. The product spontaneously undergoes cyclization to form 1-pyrroline-5-carboxylate.</text>
</comment>
<dbReference type="InterPro" id="IPR016161">
    <property type="entry name" value="Ald_DH/histidinol_DH"/>
</dbReference>
<dbReference type="PANTHER" id="PTHR11063">
    <property type="entry name" value="GLUTAMATE SEMIALDEHYDE DEHYDROGENASE"/>
    <property type="match status" value="1"/>
</dbReference>
<dbReference type="InterPro" id="IPR000965">
    <property type="entry name" value="GPR_dom"/>
</dbReference>
<evidence type="ECO:0000313" key="11">
    <source>
        <dbReference type="Proteomes" id="UP000886748"/>
    </source>
</evidence>
<dbReference type="NCBIfam" id="NF001221">
    <property type="entry name" value="PRK00197.1"/>
    <property type="match status" value="1"/>
</dbReference>
<dbReference type="InterPro" id="IPR016163">
    <property type="entry name" value="Ald_DH_C"/>
</dbReference>
<dbReference type="AlphaFoldDB" id="A0A9D1N2B3"/>
<dbReference type="GO" id="GO:0004350">
    <property type="term" value="F:glutamate-5-semialdehyde dehydrogenase activity"/>
    <property type="evidence" value="ECO:0007669"/>
    <property type="project" value="UniProtKB-UniRule"/>
</dbReference>
<gene>
    <name evidence="7" type="primary">proA</name>
    <name evidence="10" type="ORF">IAD26_09555</name>
</gene>
<evidence type="ECO:0000256" key="6">
    <source>
        <dbReference type="ARBA" id="ARBA00049024"/>
    </source>
</evidence>
<feature type="coiled-coil region" evidence="8">
    <location>
        <begin position="36"/>
        <end position="66"/>
    </location>
</feature>
<dbReference type="GO" id="GO:0055129">
    <property type="term" value="P:L-proline biosynthetic process"/>
    <property type="evidence" value="ECO:0007669"/>
    <property type="project" value="UniProtKB-UniRule"/>
</dbReference>
<keyword evidence="5 7" id="KW-0560">Oxidoreductase</keyword>
<keyword evidence="4 7" id="KW-0521">NADP</keyword>
<sequence length="434" mass="47847">MVTNLETMAQNAKLASYTLASLDTLTKNKALDAVANKIEENKLAILQENAKDLEEAKKLLESGEINNSTYNRLKLDHNKMRDMVQGIRDVKRLEDPVNKKLWAMGLDTGLDLYRVSCPIGVIGVIFEARPDVIPQICALAIKSANAVLLKGGKEAYNTNVILTRLIKEALDELGAFPQDTINILFSRDEVAQMLTMDQYIDLIIPRGGNALVQYVKDNTKIPVMGHADGICHIYIDEAADVKKATDICIDAKTQYPSACNAVETILIHESLLENYLPQLVIEFEKAGVTVKGCEKCKEFVPHLELATKEDWATEYGDKIISIKAVKDLFDAIAHINVYGSGHTDCIITEDKQAIDVFMNLVDSAGVFANVSTRFADGFRYGLGAEVGISTSKTHARGPVGLEGLVIYKYKMYGSGQTVAPYADGKKTFIHQRII</sequence>
<evidence type="ECO:0000256" key="4">
    <source>
        <dbReference type="ARBA" id="ARBA00022857"/>
    </source>
</evidence>
<keyword evidence="3 7" id="KW-0641">Proline biosynthesis</keyword>
<feature type="domain" description="Aldehyde dehydrogenase" evidence="9">
    <location>
        <begin position="30"/>
        <end position="286"/>
    </location>
</feature>